<evidence type="ECO:0000256" key="5">
    <source>
        <dbReference type="SAM" id="Phobius"/>
    </source>
</evidence>
<feature type="transmembrane region" description="Helical" evidence="5">
    <location>
        <begin position="799"/>
        <end position="822"/>
    </location>
</feature>
<feature type="transmembrane region" description="Helical" evidence="5">
    <location>
        <begin position="264"/>
        <end position="284"/>
    </location>
</feature>
<dbReference type="InterPro" id="IPR019427">
    <property type="entry name" value="7TM_GPCR_serpentine_rcpt_Srw"/>
</dbReference>
<dbReference type="EMBL" id="JARBDR010000917">
    <property type="protein sequence ID" value="KAJ8303205.1"/>
    <property type="molecule type" value="Genomic_DNA"/>
</dbReference>
<feature type="transmembrane region" description="Helical" evidence="5">
    <location>
        <begin position="211"/>
        <end position="229"/>
    </location>
</feature>
<feature type="transmembrane region" description="Helical" evidence="5">
    <location>
        <begin position="539"/>
        <end position="559"/>
    </location>
</feature>
<evidence type="ECO:0000256" key="4">
    <source>
        <dbReference type="ARBA" id="ARBA00023136"/>
    </source>
</evidence>
<evidence type="ECO:0000313" key="7">
    <source>
        <dbReference type="EMBL" id="KAJ8303205.1"/>
    </source>
</evidence>
<dbReference type="SUPFAM" id="SSF81321">
    <property type="entry name" value="Family A G protein-coupled receptor-like"/>
    <property type="match status" value="3"/>
</dbReference>
<dbReference type="Proteomes" id="UP001217089">
    <property type="component" value="Unassembled WGS sequence"/>
</dbReference>
<evidence type="ECO:0000256" key="2">
    <source>
        <dbReference type="ARBA" id="ARBA00022692"/>
    </source>
</evidence>
<sequence length="961" mass="110035">MGYITNSSDINHNLTCKAVNYPGVLAFVAYGILCPIISISTLITTIFIIVIFTRKNMRSPTTVLLVGLAISDIFAGNILMPMFIYLYAIPGNRDTEIPYPFCAFQDYAYILAASFHTASVLLTTALGIQRYIVVAYPFIGPRVCNTKVSFTIILSVYVISFIMCLPFYFYTSYVPVWSMEEDGTMRQICYCIADEKLILEYNKVVNLLRCTLGQLIPCGILVVTTSLLFRKLKIQTRQILLLHADEKTEERRDFRHIRRTSQMIIVIAITFLLVEIPNGIVFAIQIDNQLDPSVEYPLAIVLNFFLPYELLDLHVSNNILAVTIFMKKHSRSPTTLMLTALAVSDIFAGGILSPLFIYIYGVHVDKTELILTYPLCIYHDLAYTFAAIFHANSIWLTTALGIQRYIVVAKPFSGRRICNFRRSFITIAVIFVLSNALCFLYFFYKTYDFVHYVDNDGKDHYICKCPLNMWLYEHLDGLMAFLRCIIGNLVPCGILVVSTAMLLRKLKSESKRIMVLHADENNDKERRDFRQIKRTSKMIVWIAAWFLIIEIPNGLFLLIKAIHSATGTQIGHNTELTIINILNLMVFWSYFNVTLGVLYNLTGNRTICSAYDYPPLFSFVSYGIFCPIISFSSLICNLLVISIFLKQERRSPTTVMLTALAISDIFAGNILSPLFIILYGINSGRGAYNLPYPLCTYQDYAYNFAAVFHMTSVWLTTALGVQRYIVVAYPLVGPRICNIRKSIIAIFGCFMFSVLMCSPYFFYITHEVFRHVNIKGDVEWLCYCDINQWMLGKFDKLVALSRCIMGNLVPCIILFVTTILLLRKLRNETDRILQLHADEKTEKMRKDFRHIKRTSQMIVWIVICFLFVEIPNGLFLLTKALYPDNKIMFGNRETIFAVISTLNIFVFSSYFVNFWIFITLSRKFRSALKKLLGFDKLIRRIKPGYKSETASSYSPGTLLAL</sequence>
<dbReference type="Gene3D" id="1.20.1070.10">
    <property type="entry name" value="Rhodopsin 7-helix transmembrane proteins"/>
    <property type="match status" value="3"/>
</dbReference>
<dbReference type="InterPro" id="IPR053071">
    <property type="entry name" value="GPCR1-related_rcpt"/>
</dbReference>
<evidence type="ECO:0000256" key="3">
    <source>
        <dbReference type="ARBA" id="ARBA00022989"/>
    </source>
</evidence>
<dbReference type="PROSITE" id="PS50262">
    <property type="entry name" value="G_PROTEIN_RECEP_F1_2"/>
    <property type="match status" value="3"/>
</dbReference>
<feature type="transmembrane region" description="Helical" evidence="5">
    <location>
        <begin position="858"/>
        <end position="882"/>
    </location>
</feature>
<feature type="transmembrane region" description="Helical" evidence="5">
    <location>
        <begin position="742"/>
        <end position="763"/>
    </location>
</feature>
<feature type="transmembrane region" description="Helical" evidence="5">
    <location>
        <begin position="480"/>
        <end position="503"/>
    </location>
</feature>
<feature type="transmembrane region" description="Helical" evidence="5">
    <location>
        <begin position="619"/>
        <end position="645"/>
    </location>
</feature>
<evidence type="ECO:0000256" key="1">
    <source>
        <dbReference type="ARBA" id="ARBA00004370"/>
    </source>
</evidence>
<protein>
    <recommendedName>
        <fullName evidence="6">G-protein coupled receptors family 1 profile domain-containing protein</fullName>
    </recommendedName>
</protein>
<feature type="domain" description="G-protein coupled receptors family 1 profile" evidence="6">
    <location>
        <begin position="43"/>
        <end position="284"/>
    </location>
</feature>
<keyword evidence="2 5" id="KW-0812">Transmembrane</keyword>
<dbReference type="Pfam" id="PF10324">
    <property type="entry name" value="7TM_GPCR_Srw"/>
    <property type="match status" value="1"/>
</dbReference>
<dbReference type="Pfam" id="PF00001">
    <property type="entry name" value="7tm_1"/>
    <property type="match status" value="2"/>
</dbReference>
<dbReference type="InterPro" id="IPR017452">
    <property type="entry name" value="GPCR_Rhodpsn_7TM"/>
</dbReference>
<keyword evidence="3 5" id="KW-1133">Transmembrane helix</keyword>
<accession>A0ABQ9EI71</accession>
<evidence type="ECO:0000259" key="6">
    <source>
        <dbReference type="PROSITE" id="PS50262"/>
    </source>
</evidence>
<dbReference type="CDD" id="cd14978">
    <property type="entry name" value="7tmA_FMRFamide_R-like"/>
    <property type="match status" value="2"/>
</dbReference>
<keyword evidence="4 5" id="KW-0472">Membrane</keyword>
<feature type="transmembrane region" description="Helical" evidence="5">
    <location>
        <begin position="148"/>
        <end position="170"/>
    </location>
</feature>
<dbReference type="PRINTS" id="PR00237">
    <property type="entry name" value="GPCRRHODOPSN"/>
</dbReference>
<dbReference type="PANTHER" id="PTHR47023:SF1">
    <property type="entry name" value="SEX PEPTIDE RECEPTOR"/>
    <property type="match status" value="1"/>
</dbReference>
<comment type="caution">
    <text evidence="7">The sequence shown here is derived from an EMBL/GenBank/DDBJ whole genome shotgun (WGS) entry which is preliminary data.</text>
</comment>
<feature type="transmembrane region" description="Helical" evidence="5">
    <location>
        <begin position="657"/>
        <end position="681"/>
    </location>
</feature>
<comment type="subcellular location">
    <subcellularLocation>
        <location evidence="1">Membrane</location>
    </subcellularLocation>
</comment>
<feature type="domain" description="G-protein coupled receptors family 1 profile" evidence="6">
    <location>
        <begin position="636"/>
        <end position="917"/>
    </location>
</feature>
<feature type="transmembrane region" description="Helical" evidence="5">
    <location>
        <begin position="64"/>
        <end position="87"/>
    </location>
</feature>
<gene>
    <name evidence="7" type="ORF">KUTeg_019601</name>
</gene>
<proteinExistence type="predicted"/>
<keyword evidence="8" id="KW-1185">Reference proteome</keyword>
<feature type="transmembrane region" description="Helical" evidence="5">
    <location>
        <begin position="894"/>
        <end position="920"/>
    </location>
</feature>
<name>A0ABQ9EI71_TEGGR</name>
<feature type="transmembrane region" description="Helical" evidence="5">
    <location>
        <begin position="336"/>
        <end position="361"/>
    </location>
</feature>
<feature type="transmembrane region" description="Helical" evidence="5">
    <location>
        <begin position="423"/>
        <end position="444"/>
    </location>
</feature>
<feature type="transmembrane region" description="Helical" evidence="5">
    <location>
        <begin position="27"/>
        <end position="52"/>
    </location>
</feature>
<organism evidence="7 8">
    <name type="scientific">Tegillarca granosa</name>
    <name type="common">Malaysian cockle</name>
    <name type="synonym">Anadara granosa</name>
    <dbReference type="NCBI Taxonomy" id="220873"/>
    <lineage>
        <taxon>Eukaryota</taxon>
        <taxon>Metazoa</taxon>
        <taxon>Spiralia</taxon>
        <taxon>Lophotrochozoa</taxon>
        <taxon>Mollusca</taxon>
        <taxon>Bivalvia</taxon>
        <taxon>Autobranchia</taxon>
        <taxon>Pteriomorphia</taxon>
        <taxon>Arcoida</taxon>
        <taxon>Arcoidea</taxon>
        <taxon>Arcidae</taxon>
        <taxon>Tegillarca</taxon>
    </lineage>
</organism>
<feature type="transmembrane region" description="Helical" evidence="5">
    <location>
        <begin position="381"/>
        <end position="402"/>
    </location>
</feature>
<dbReference type="InterPro" id="IPR000276">
    <property type="entry name" value="GPCR_Rhodpsn"/>
</dbReference>
<dbReference type="PANTHER" id="PTHR47023">
    <property type="entry name" value="SEX PEPTIDE RECEPTOR"/>
    <property type="match status" value="1"/>
</dbReference>
<dbReference type="SMART" id="SM01381">
    <property type="entry name" value="7TM_GPCR_Srsx"/>
    <property type="match status" value="1"/>
</dbReference>
<feature type="transmembrane region" description="Helical" evidence="5">
    <location>
        <begin position="107"/>
        <end position="128"/>
    </location>
</feature>
<evidence type="ECO:0000313" key="8">
    <source>
        <dbReference type="Proteomes" id="UP001217089"/>
    </source>
</evidence>
<feature type="transmembrane region" description="Helical" evidence="5">
    <location>
        <begin position="296"/>
        <end position="315"/>
    </location>
</feature>
<reference evidence="7 8" key="1">
    <citation type="submission" date="2022-12" db="EMBL/GenBank/DDBJ databases">
        <title>Chromosome-level genome of Tegillarca granosa.</title>
        <authorList>
            <person name="Kim J."/>
        </authorList>
    </citation>
    <scope>NUCLEOTIDE SEQUENCE [LARGE SCALE GENOMIC DNA]</scope>
    <source>
        <strain evidence="7">Teg-2019</strain>
        <tissue evidence="7">Adductor muscle</tissue>
    </source>
</reference>
<feature type="domain" description="G-protein coupled receptors family 1 profile" evidence="6">
    <location>
        <begin position="317"/>
        <end position="600"/>
    </location>
</feature>